<dbReference type="Gene3D" id="2.60.120.10">
    <property type="entry name" value="Jelly Rolls"/>
    <property type="match status" value="2"/>
</dbReference>
<sequence>MVETWGTIDSSAEVATTHIGVNVYTYDAWMRSVGIPVHTGFFISDLRTLELEWWEDRGCKAAFIQLMGQEGIIEARGSEIPPGESLPPLKLSVDEVVYVVEGQGLTSVWGAEDSRRQTVEWQKHSIFLLERNRYHQFSNTRGDLPVRLLHYNYLPLAMSTIPDPAFFFNNPYDAPESAGGEFYSEAKAVPRADRRGRRGFLWRGNFFPDMQSWDQLDSNETRGAGGHSVYIQFPGSEMSSHMSVFAPQLYKKAHRHGPGRVIVIPAGEGYTILWEEGKEKIVVPWQEGSALVPPNRWFHQHFNVGGSKARYLALHPPRQFHGYTDESVGDLSNDQIEYVDEEPWVREKFEGELAKHGVTSLMPDEAYKDRDYQWDYRTAAQ</sequence>
<dbReference type="EMBL" id="UINC01013805">
    <property type="protein sequence ID" value="SVA59382.1"/>
    <property type="molecule type" value="Genomic_DNA"/>
</dbReference>
<reference evidence="1" key="1">
    <citation type="submission" date="2018-05" db="EMBL/GenBank/DDBJ databases">
        <authorList>
            <person name="Lanie J.A."/>
            <person name="Ng W.-L."/>
            <person name="Kazmierczak K.M."/>
            <person name="Andrzejewski T.M."/>
            <person name="Davidsen T.M."/>
            <person name="Wayne K.J."/>
            <person name="Tettelin H."/>
            <person name="Glass J.I."/>
            <person name="Rusch D."/>
            <person name="Podicherti R."/>
            <person name="Tsui H.-C.T."/>
            <person name="Winkler M.E."/>
        </authorList>
    </citation>
    <scope>NUCLEOTIDE SEQUENCE</scope>
</reference>
<evidence type="ECO:0008006" key="2">
    <source>
        <dbReference type="Google" id="ProtNLM"/>
    </source>
</evidence>
<dbReference type="InterPro" id="IPR011051">
    <property type="entry name" value="RmlC_Cupin_sf"/>
</dbReference>
<organism evidence="1">
    <name type="scientific">marine metagenome</name>
    <dbReference type="NCBI Taxonomy" id="408172"/>
    <lineage>
        <taxon>unclassified sequences</taxon>
        <taxon>metagenomes</taxon>
        <taxon>ecological metagenomes</taxon>
    </lineage>
</organism>
<gene>
    <name evidence="1" type="ORF">METZ01_LOCUS112236</name>
</gene>
<proteinExistence type="predicted"/>
<dbReference type="InterPro" id="IPR014710">
    <property type="entry name" value="RmlC-like_jellyroll"/>
</dbReference>
<accession>A0A381X4A1</accession>
<dbReference type="SUPFAM" id="SSF51182">
    <property type="entry name" value="RmlC-like cupins"/>
    <property type="match status" value="1"/>
</dbReference>
<protein>
    <recommendedName>
        <fullName evidence="2">Cupin 2 conserved barrel domain-containing protein</fullName>
    </recommendedName>
</protein>
<evidence type="ECO:0000313" key="1">
    <source>
        <dbReference type="EMBL" id="SVA59382.1"/>
    </source>
</evidence>
<dbReference type="AlphaFoldDB" id="A0A381X4A1"/>
<name>A0A381X4A1_9ZZZZ</name>